<dbReference type="RefSeq" id="WP_138645464.1">
    <property type="nucleotide sequence ID" value="NZ_VCKW01000056.1"/>
</dbReference>
<evidence type="ECO:0000313" key="4">
    <source>
        <dbReference type="Proteomes" id="UP000309174"/>
    </source>
</evidence>
<dbReference type="AlphaFoldDB" id="A0A5C4JEJ5"/>
<evidence type="ECO:0000256" key="1">
    <source>
        <dbReference type="SAM" id="MobiDB-lite"/>
    </source>
</evidence>
<accession>A0A5C4JEJ5</accession>
<keyword evidence="2" id="KW-1133">Transmembrane helix</keyword>
<reference evidence="3 4" key="1">
    <citation type="submission" date="2019-05" db="EMBL/GenBank/DDBJ databases">
        <title>Draft genome sequence of Actinomadura sp. 14C53.</title>
        <authorList>
            <person name="Saricaoglu S."/>
            <person name="Isik K."/>
        </authorList>
    </citation>
    <scope>NUCLEOTIDE SEQUENCE [LARGE SCALE GENOMIC DNA]</scope>
    <source>
        <strain evidence="3 4">14C53</strain>
    </source>
</reference>
<keyword evidence="2" id="KW-0472">Membrane</keyword>
<feature type="compositionally biased region" description="Low complexity" evidence="1">
    <location>
        <begin position="57"/>
        <end position="73"/>
    </location>
</feature>
<dbReference type="EMBL" id="VCKW01000056">
    <property type="protein sequence ID" value="TMR01882.1"/>
    <property type="molecule type" value="Genomic_DNA"/>
</dbReference>
<keyword evidence="2" id="KW-0812">Transmembrane</keyword>
<organism evidence="3 4">
    <name type="scientific">Actinomadura soli</name>
    <dbReference type="NCBI Taxonomy" id="2508997"/>
    <lineage>
        <taxon>Bacteria</taxon>
        <taxon>Bacillati</taxon>
        <taxon>Actinomycetota</taxon>
        <taxon>Actinomycetes</taxon>
        <taxon>Streptosporangiales</taxon>
        <taxon>Thermomonosporaceae</taxon>
        <taxon>Actinomadura</taxon>
    </lineage>
</organism>
<proteinExistence type="predicted"/>
<feature type="compositionally biased region" description="Gly residues" evidence="1">
    <location>
        <begin position="74"/>
        <end position="84"/>
    </location>
</feature>
<evidence type="ECO:0000256" key="2">
    <source>
        <dbReference type="SAM" id="Phobius"/>
    </source>
</evidence>
<evidence type="ECO:0000313" key="3">
    <source>
        <dbReference type="EMBL" id="TMR01882.1"/>
    </source>
</evidence>
<gene>
    <name evidence="3" type="ORF">ETD83_13560</name>
</gene>
<name>A0A5C4JEJ5_9ACTN</name>
<dbReference type="OrthoDB" id="3477965at2"/>
<dbReference type="Proteomes" id="UP000309174">
    <property type="component" value="Unassembled WGS sequence"/>
</dbReference>
<comment type="caution">
    <text evidence="3">The sequence shown here is derived from an EMBL/GenBank/DDBJ whole genome shotgun (WGS) entry which is preliminary data.</text>
</comment>
<sequence length="208" mass="21251">MSRRLMKGRRPARRNRPVRRPRPVWYRIGGYGGAVLLAAAAVAVLLMPLLDDRTGAGATGARGPASPSAAPTGGQAGAPGGTGPGSPTRPTPQQNGQGETYPGGAGGGPEIPEQNGPAELSWCPRGTAYYRAVRDGVDVVITVSSSGALRAEMSLDGGRSASQQTTVKGGGPHTFHFRGVPPGLVQRVKVTTVSVGVAMQTCYARVAA</sequence>
<feature type="transmembrane region" description="Helical" evidence="2">
    <location>
        <begin position="24"/>
        <end position="50"/>
    </location>
</feature>
<feature type="region of interest" description="Disordered" evidence="1">
    <location>
        <begin position="57"/>
        <end position="119"/>
    </location>
</feature>
<feature type="compositionally biased region" description="Low complexity" evidence="1">
    <location>
        <begin position="85"/>
        <end position="100"/>
    </location>
</feature>
<keyword evidence="4" id="KW-1185">Reference proteome</keyword>
<protein>
    <submittedName>
        <fullName evidence="3">Uncharacterized protein</fullName>
    </submittedName>
</protein>